<keyword evidence="1" id="KW-0472">Membrane</keyword>
<keyword evidence="1" id="KW-0812">Transmembrane</keyword>
<name>A0A6C0I8I1_9ZZZZ</name>
<accession>A0A6C0I8I1</accession>
<evidence type="ECO:0000256" key="1">
    <source>
        <dbReference type="SAM" id="Phobius"/>
    </source>
</evidence>
<dbReference type="AlphaFoldDB" id="A0A6C0I8I1"/>
<proteinExistence type="predicted"/>
<protein>
    <recommendedName>
        <fullName evidence="3">SGNH hydrolase-type esterase domain-containing protein</fullName>
    </recommendedName>
</protein>
<organism evidence="2">
    <name type="scientific">viral metagenome</name>
    <dbReference type="NCBI Taxonomy" id="1070528"/>
    <lineage>
        <taxon>unclassified sequences</taxon>
        <taxon>metagenomes</taxon>
        <taxon>organismal metagenomes</taxon>
    </lineage>
</organism>
<dbReference type="Gene3D" id="3.40.50.1110">
    <property type="entry name" value="SGNH hydrolase"/>
    <property type="match status" value="1"/>
</dbReference>
<reference evidence="2" key="1">
    <citation type="journal article" date="2020" name="Nature">
        <title>Giant virus diversity and host interactions through global metagenomics.</title>
        <authorList>
            <person name="Schulz F."/>
            <person name="Roux S."/>
            <person name="Paez-Espino D."/>
            <person name="Jungbluth S."/>
            <person name="Walsh D.A."/>
            <person name="Denef V.J."/>
            <person name="McMahon K.D."/>
            <person name="Konstantinidis K.T."/>
            <person name="Eloe-Fadrosh E.A."/>
            <person name="Kyrpides N.C."/>
            <person name="Woyke T."/>
        </authorList>
    </citation>
    <scope>NUCLEOTIDE SEQUENCE</scope>
    <source>
        <strain evidence="2">GVMAG-M-3300023184-51</strain>
    </source>
</reference>
<dbReference type="SUPFAM" id="SSF52266">
    <property type="entry name" value="SGNH hydrolase"/>
    <property type="match status" value="1"/>
</dbReference>
<dbReference type="InterPro" id="IPR036514">
    <property type="entry name" value="SGNH_hydro_sf"/>
</dbReference>
<keyword evidence="1" id="KW-1133">Transmembrane helix</keyword>
<sequence length="229" mass="26244">MHYLFLILFFILFCILIFILTSFCAMFYKTNQKCVLIEALTNKKDDNTIILIGDSILNNTNYILNQGKSVPDLIKTEHPNTYLFAKDEAVISDCNSQIEQISNENNTEKTYIFVSAGGNNILNNRNNMSKPIIDSLFQQYSTLIYSLKNKLPKAKIVLLSLYHPFDSRFKTMYPFIDQWNSLLFKFAETNNLKVIHTNKLLSVDSDFTNAVEPSEIGSKKIADAILELL</sequence>
<feature type="transmembrane region" description="Helical" evidence="1">
    <location>
        <begin position="6"/>
        <end position="28"/>
    </location>
</feature>
<evidence type="ECO:0008006" key="3">
    <source>
        <dbReference type="Google" id="ProtNLM"/>
    </source>
</evidence>
<evidence type="ECO:0000313" key="2">
    <source>
        <dbReference type="EMBL" id="QHT88900.1"/>
    </source>
</evidence>
<dbReference type="EMBL" id="MN740126">
    <property type="protein sequence ID" value="QHT88900.1"/>
    <property type="molecule type" value="Genomic_DNA"/>
</dbReference>